<evidence type="ECO:0000256" key="4">
    <source>
        <dbReference type="ARBA" id="ARBA00030238"/>
    </source>
</evidence>
<dbReference type="SUPFAM" id="SSF49785">
    <property type="entry name" value="Galactose-binding domain-like"/>
    <property type="match status" value="1"/>
</dbReference>
<dbReference type="EC" id="3.2.1.1" evidence="3"/>
<dbReference type="GO" id="GO:0006508">
    <property type="term" value="P:proteolysis"/>
    <property type="evidence" value="ECO:0007669"/>
    <property type="project" value="InterPro"/>
</dbReference>
<gene>
    <name evidence="10" type="ORF">Ssi02_52770</name>
</gene>
<dbReference type="InterPro" id="IPR013784">
    <property type="entry name" value="Carb-bd-like_fold"/>
</dbReference>
<comment type="caution">
    <text evidence="10">The sequence shown here is derived from an EMBL/GenBank/DDBJ whole genome shotgun (WGS) entry which is preliminary data.</text>
</comment>
<dbReference type="InterPro" id="IPR008979">
    <property type="entry name" value="Galactose-bd-like_sf"/>
</dbReference>
<dbReference type="SUPFAM" id="SSF52743">
    <property type="entry name" value="Subtilisin-like"/>
    <property type="match status" value="1"/>
</dbReference>
<evidence type="ECO:0000256" key="3">
    <source>
        <dbReference type="ARBA" id="ARBA00012595"/>
    </source>
</evidence>
<feature type="chain" id="PRO_5038999855" description="alpha-amylase" evidence="6">
    <location>
        <begin position="28"/>
        <end position="1189"/>
    </location>
</feature>
<dbReference type="InterPro" id="IPR000209">
    <property type="entry name" value="Peptidase_S8/S53_dom"/>
</dbReference>
<sequence length="1189" mass="124776">MPYKSRRWRTLLVGTAAALTFAPLCLTAPPERAEAASSPTPDKIDKALLADLGKGRKTSFLVSLKGSADLAAARSATTKADKATRVYQAKSTHAATAQASLRSLLTARKADFTPLWAVNAAKVTGDAALAAEIAKLPEVERVVPDLVIDVAPPQPAKPQAEVNGVGWNLDRIGAPKVWSESGTRGEGIVVGNVGSGVQFSHPALAAQYRGSKADGTVDNNYNWYDATGACAATNPCDTQDYGTMSTGAAVGGVAADEIGVAPSAKWIAARGCTTRCMASTLLLAGQWMLAPTDLSGRNPRPDLAPDIIVNTWGFPRSFIDPGFNGYHRWYKEIVDAWVAAGIFPALDNGLLWLSGRCNDAYSPGQYVNGYSAGVFDVNNAIAGFSGRGPGENGEVKPNIAAPGVDIRVATRRGGYRQWSASWLGAAHVAGSVALLWSAVPSLYRDIPATRALLDRTALDVDDTTCGGTATKNNVWGEGRLDTHALVRAAPAEQIGGLRGTVTEPGGSPIAQATVTVAAPGSRTVVTAADGTFEIPRLTTGSRRVTVKKLGYGEATVTAEVTAGQTAVSPIELTAVTTRAVSGRVTVDGTPVKDTTVSVAGLTASTATDAEGRYRLPMADGTFELKVTPPRTGCAGKTTVPITVSADLVKDIALPRRMDDFGYACVTGAEPYIEGTERYDFPLSSFPEAARPPFPFPFYDRTFTRIWPSQHGFIGLDSPSGGFIGPPPNSDSIGYGIYPFGTNLFHDAQSGVYTRTIGTAPNRAFVIEWRNVAIYEDQSKRVSVSTVLGEDGSISFRYRGVSDALTAGGNASIGLEGAADNAMGFSYSYRTPVLTEGHSVTFTNLRHGQVSGRVTDANDGKPLAGAAVKIGDVATTVTSADGAFSGFVPPGDYPVTVSKEHYGTFTRQVTAAIGARATADFPLVTGKVSASVDQIDLVMPADTTKTGTITLTNLGGATAYTVRTDPVQGWLSVTPSSGELAPGQSVTVTVTGGSAGVRPGSFRTGTVTVRSVSGARPQIDVPITVAVPRHQVAVDVGGTADVTDGSGERWSADRAYTPGGWGYMGTRTRTHTATRAIGGTSEQTLFKTARESMLEYRFDQVPNGVYTVELGFAETRNTRPGQRVFDVMAEGQLAVPLLDLAGDVGAYTATTRVYTVKVTDGQLNLRFVGQRGNTLVNAIRISERPDKTIP</sequence>
<comment type="caution">
    <text evidence="5">Lacks conserved residue(s) required for the propagation of feature annotation.</text>
</comment>
<dbReference type="EMBL" id="BOOW01000032">
    <property type="protein sequence ID" value="GII95046.1"/>
    <property type="molecule type" value="Genomic_DNA"/>
</dbReference>
<dbReference type="Pfam" id="PF00082">
    <property type="entry name" value="Peptidase_S8"/>
    <property type="match status" value="1"/>
</dbReference>
<dbReference type="GO" id="GO:0030246">
    <property type="term" value="F:carbohydrate binding"/>
    <property type="evidence" value="ECO:0007669"/>
    <property type="project" value="InterPro"/>
</dbReference>
<accession>A0A919RJL7</accession>
<dbReference type="InterPro" id="IPR021720">
    <property type="entry name" value="Malectin_dom"/>
</dbReference>
<comment type="similarity">
    <text evidence="2 5">Belongs to the peptidase S8 family.</text>
</comment>
<dbReference type="SUPFAM" id="SSF49464">
    <property type="entry name" value="Carboxypeptidase regulatory domain-like"/>
    <property type="match status" value="2"/>
</dbReference>
<dbReference type="InterPro" id="IPR024361">
    <property type="entry name" value="BACON"/>
</dbReference>
<dbReference type="InterPro" id="IPR036852">
    <property type="entry name" value="Peptidase_S8/S53_dom_sf"/>
</dbReference>
<dbReference type="AlphaFoldDB" id="A0A919RJL7"/>
<evidence type="ECO:0000256" key="6">
    <source>
        <dbReference type="SAM" id="SignalP"/>
    </source>
</evidence>
<feature type="domain" description="BACON" evidence="9">
    <location>
        <begin position="937"/>
        <end position="1013"/>
    </location>
</feature>
<dbReference type="Proteomes" id="UP000606172">
    <property type="component" value="Unassembled WGS sequence"/>
</dbReference>
<dbReference type="InterPro" id="IPR013783">
    <property type="entry name" value="Ig-like_fold"/>
</dbReference>
<dbReference type="Gene3D" id="2.60.120.430">
    <property type="entry name" value="Galactose-binding lectin"/>
    <property type="match status" value="1"/>
</dbReference>
<evidence type="ECO:0000256" key="2">
    <source>
        <dbReference type="ARBA" id="ARBA00011073"/>
    </source>
</evidence>
<dbReference type="GO" id="GO:0004556">
    <property type="term" value="F:alpha-amylase activity"/>
    <property type="evidence" value="ECO:0007669"/>
    <property type="project" value="UniProtKB-EC"/>
</dbReference>
<dbReference type="Gene3D" id="2.60.40.1120">
    <property type="entry name" value="Carboxypeptidase-like, regulatory domain"/>
    <property type="match status" value="3"/>
</dbReference>
<feature type="signal peptide" evidence="6">
    <location>
        <begin position="1"/>
        <end position="27"/>
    </location>
</feature>
<dbReference type="InterPro" id="IPR050131">
    <property type="entry name" value="Peptidase_S8_subtilisin-like"/>
</dbReference>
<organism evidence="10 11">
    <name type="scientific">Sinosporangium siamense</name>
    <dbReference type="NCBI Taxonomy" id="1367973"/>
    <lineage>
        <taxon>Bacteria</taxon>
        <taxon>Bacillati</taxon>
        <taxon>Actinomycetota</taxon>
        <taxon>Actinomycetes</taxon>
        <taxon>Streptosporangiales</taxon>
        <taxon>Streptosporangiaceae</taxon>
        <taxon>Sinosporangium</taxon>
    </lineage>
</organism>
<protein>
    <recommendedName>
        <fullName evidence="3">alpha-amylase</fullName>
        <ecNumber evidence="3">3.2.1.1</ecNumber>
    </recommendedName>
    <alternativeName>
        <fullName evidence="4">1,4-alpha-D-glucan glucanohydrolase</fullName>
    </alternativeName>
</protein>
<keyword evidence="11" id="KW-1185">Reference proteome</keyword>
<comment type="catalytic activity">
    <reaction evidence="1">
        <text>Endohydrolysis of (1-&gt;4)-alpha-D-glucosidic linkages in polysaccharides containing three or more (1-&gt;4)-alpha-linked D-glucose units.</text>
        <dbReference type="EC" id="3.2.1.1"/>
    </reaction>
</comment>
<dbReference type="PANTHER" id="PTHR43806">
    <property type="entry name" value="PEPTIDASE S8"/>
    <property type="match status" value="1"/>
</dbReference>
<evidence type="ECO:0000313" key="11">
    <source>
        <dbReference type="Proteomes" id="UP000606172"/>
    </source>
</evidence>
<dbReference type="SUPFAM" id="SSF49452">
    <property type="entry name" value="Starch-binding domain-like"/>
    <property type="match status" value="1"/>
</dbReference>
<name>A0A919RJL7_9ACTN</name>
<dbReference type="PROSITE" id="PS51892">
    <property type="entry name" value="SUBTILASE"/>
    <property type="match status" value="1"/>
</dbReference>
<dbReference type="PANTHER" id="PTHR43806:SF67">
    <property type="entry name" value="EGF-LIKE DOMAIN-CONTAINING PROTEIN"/>
    <property type="match status" value="1"/>
</dbReference>
<evidence type="ECO:0000256" key="5">
    <source>
        <dbReference type="PROSITE-ProRule" id="PRU01240"/>
    </source>
</evidence>
<dbReference type="Pfam" id="PF11721">
    <property type="entry name" value="Malectin"/>
    <property type="match status" value="1"/>
</dbReference>
<proteinExistence type="inferred from homology"/>
<evidence type="ECO:0000256" key="1">
    <source>
        <dbReference type="ARBA" id="ARBA00000548"/>
    </source>
</evidence>
<feature type="domain" description="Malectin" evidence="8">
    <location>
        <begin position="1031"/>
        <end position="1177"/>
    </location>
</feature>
<dbReference type="GO" id="GO:0004252">
    <property type="term" value="F:serine-type endopeptidase activity"/>
    <property type="evidence" value="ECO:0007669"/>
    <property type="project" value="InterPro"/>
</dbReference>
<evidence type="ECO:0000259" key="7">
    <source>
        <dbReference type="Pfam" id="PF00082"/>
    </source>
</evidence>
<dbReference type="Gene3D" id="2.60.40.10">
    <property type="entry name" value="Immunoglobulins"/>
    <property type="match status" value="1"/>
</dbReference>
<dbReference type="Pfam" id="PF19190">
    <property type="entry name" value="BACON_2"/>
    <property type="match status" value="1"/>
</dbReference>
<evidence type="ECO:0000259" key="9">
    <source>
        <dbReference type="Pfam" id="PF19190"/>
    </source>
</evidence>
<feature type="domain" description="Peptidase S8/S53" evidence="7">
    <location>
        <begin position="185"/>
        <end position="464"/>
    </location>
</feature>
<dbReference type="RefSeq" id="WP_204030095.1">
    <property type="nucleotide sequence ID" value="NZ_BOOW01000032.1"/>
</dbReference>
<reference evidence="10" key="1">
    <citation type="submission" date="2021-01" db="EMBL/GenBank/DDBJ databases">
        <title>Whole genome shotgun sequence of Sinosporangium siamense NBRC 109515.</title>
        <authorList>
            <person name="Komaki H."/>
            <person name="Tamura T."/>
        </authorList>
    </citation>
    <scope>NUCLEOTIDE SEQUENCE</scope>
    <source>
        <strain evidence="10">NBRC 109515</strain>
    </source>
</reference>
<dbReference type="InterPro" id="IPR008969">
    <property type="entry name" value="CarboxyPept-like_regulatory"/>
</dbReference>
<dbReference type="Pfam" id="PF13620">
    <property type="entry name" value="CarboxypepD_reg"/>
    <property type="match status" value="3"/>
</dbReference>
<dbReference type="GO" id="GO:0005975">
    <property type="term" value="P:carbohydrate metabolic process"/>
    <property type="evidence" value="ECO:0007669"/>
    <property type="project" value="UniProtKB-ARBA"/>
</dbReference>
<keyword evidence="6" id="KW-0732">Signal</keyword>
<evidence type="ECO:0000313" key="10">
    <source>
        <dbReference type="EMBL" id="GII95046.1"/>
    </source>
</evidence>
<evidence type="ECO:0000259" key="8">
    <source>
        <dbReference type="Pfam" id="PF11721"/>
    </source>
</evidence>
<dbReference type="Gene3D" id="3.40.50.200">
    <property type="entry name" value="Peptidase S8/S53 domain"/>
    <property type="match status" value="1"/>
</dbReference>